<dbReference type="EMBL" id="QTSX02005865">
    <property type="protein sequence ID" value="KAJ9056835.1"/>
    <property type="molecule type" value="Genomic_DNA"/>
</dbReference>
<gene>
    <name evidence="1" type="ORF">DSO57_1028812</name>
</gene>
<dbReference type="Proteomes" id="UP001165960">
    <property type="component" value="Unassembled WGS sequence"/>
</dbReference>
<evidence type="ECO:0000313" key="2">
    <source>
        <dbReference type="Proteomes" id="UP001165960"/>
    </source>
</evidence>
<protein>
    <submittedName>
        <fullName evidence="1">Uncharacterized protein</fullName>
    </submittedName>
</protein>
<sequence>MKLLFVLVALATAKWEGNESLKACMTTCGTDHECMAECEEAWADPLGDEVEHGTDHRGQAFVGDLLGTIINRTNEQASKEPSKDNKTTSLPENSTQAINNTTEYEFVDVKEVGTTFALVNSGLHLYPPLLPLILALSYL</sequence>
<reference evidence="1" key="1">
    <citation type="submission" date="2022-04" db="EMBL/GenBank/DDBJ databases">
        <title>Genome of the entomopathogenic fungus Entomophthora muscae.</title>
        <authorList>
            <person name="Elya C."/>
            <person name="Lovett B.R."/>
            <person name="Lee E."/>
            <person name="Macias A.M."/>
            <person name="Hajek A.E."/>
            <person name="De Bivort B.L."/>
            <person name="Kasson M.T."/>
            <person name="De Fine Licht H.H."/>
            <person name="Stajich J.E."/>
        </authorList>
    </citation>
    <scope>NUCLEOTIDE SEQUENCE</scope>
    <source>
        <strain evidence="1">Berkeley</strain>
    </source>
</reference>
<evidence type="ECO:0000313" key="1">
    <source>
        <dbReference type="EMBL" id="KAJ9056835.1"/>
    </source>
</evidence>
<proteinExistence type="predicted"/>
<comment type="caution">
    <text evidence="1">The sequence shown here is derived from an EMBL/GenBank/DDBJ whole genome shotgun (WGS) entry which is preliminary data.</text>
</comment>
<name>A0ACC2S3F2_9FUNG</name>
<organism evidence="1 2">
    <name type="scientific">Entomophthora muscae</name>
    <dbReference type="NCBI Taxonomy" id="34485"/>
    <lineage>
        <taxon>Eukaryota</taxon>
        <taxon>Fungi</taxon>
        <taxon>Fungi incertae sedis</taxon>
        <taxon>Zoopagomycota</taxon>
        <taxon>Entomophthoromycotina</taxon>
        <taxon>Entomophthoromycetes</taxon>
        <taxon>Entomophthorales</taxon>
        <taxon>Entomophthoraceae</taxon>
        <taxon>Entomophthora</taxon>
    </lineage>
</organism>
<accession>A0ACC2S3F2</accession>
<keyword evidence="2" id="KW-1185">Reference proteome</keyword>